<reference evidence="3" key="1">
    <citation type="submission" date="2021-06" db="EMBL/GenBank/DDBJ databases">
        <title>Paracoccus bacterium XHP0099 sp. nov., isolated from the surface waters of the Yellow Sea.</title>
        <authorList>
            <person name="Xue H."/>
            <person name="Zhang D."/>
        </authorList>
    </citation>
    <scope>NUCLEOTIDE SEQUENCE</scope>
    <source>
        <strain evidence="3">XHP0099</strain>
    </source>
</reference>
<name>A0ABS6AMS5_9RHOB</name>
<sequence length="259" mass="28528">MTTPKSRLIGATGIAALALAGALVAWQASSDSPADLAQLSYDDKLEILNSGDADAVSDLLEAEEADAQAHFARERLERQKREAEIEVERAEAKARGAAYWDSFDPDSIDLTSFEFAITSISPPEKRREKLAELPIVNGFNRAAEMSHPPSKSDCNPSRYSRIDKLLKREAALPMPVDRQDVARVLDYLADRAALETGDCSCATQTVPIEKGWRLLMRLANHPSGETISGNFAKDRAMNEIAILFRTAMDVEARSFCERD</sequence>
<dbReference type="Proteomes" id="UP001166191">
    <property type="component" value="Unassembled WGS sequence"/>
</dbReference>
<dbReference type="EMBL" id="JAHKNG010000025">
    <property type="protein sequence ID" value="MBU3031147.1"/>
    <property type="molecule type" value="Genomic_DNA"/>
</dbReference>
<feature type="coiled-coil region" evidence="1">
    <location>
        <begin position="62"/>
        <end position="93"/>
    </location>
</feature>
<dbReference type="RefSeq" id="WP_216033820.1">
    <property type="nucleotide sequence ID" value="NZ_JAHKNG010000025.1"/>
</dbReference>
<feature type="chain" id="PRO_5047094637" evidence="2">
    <location>
        <begin position="31"/>
        <end position="259"/>
    </location>
</feature>
<keyword evidence="2" id="KW-0732">Signal</keyword>
<proteinExistence type="predicted"/>
<evidence type="ECO:0000313" key="3">
    <source>
        <dbReference type="EMBL" id="MBU3031147.1"/>
    </source>
</evidence>
<keyword evidence="4" id="KW-1185">Reference proteome</keyword>
<protein>
    <submittedName>
        <fullName evidence="3">Uncharacterized protein</fullName>
    </submittedName>
</protein>
<comment type="caution">
    <text evidence="3">The sequence shown here is derived from an EMBL/GenBank/DDBJ whole genome shotgun (WGS) entry which is preliminary data.</text>
</comment>
<feature type="signal peptide" evidence="2">
    <location>
        <begin position="1"/>
        <end position="30"/>
    </location>
</feature>
<organism evidence="3 4">
    <name type="scientific">Paracoccus marinaquae</name>
    <dbReference type="NCBI Taxonomy" id="2841926"/>
    <lineage>
        <taxon>Bacteria</taxon>
        <taxon>Pseudomonadati</taxon>
        <taxon>Pseudomonadota</taxon>
        <taxon>Alphaproteobacteria</taxon>
        <taxon>Rhodobacterales</taxon>
        <taxon>Paracoccaceae</taxon>
        <taxon>Paracoccus</taxon>
    </lineage>
</organism>
<evidence type="ECO:0000256" key="1">
    <source>
        <dbReference type="SAM" id="Coils"/>
    </source>
</evidence>
<accession>A0ABS6AMS5</accession>
<gene>
    <name evidence="3" type="ORF">KNW02_13570</name>
</gene>
<keyword evidence="1" id="KW-0175">Coiled coil</keyword>
<evidence type="ECO:0000313" key="4">
    <source>
        <dbReference type="Proteomes" id="UP001166191"/>
    </source>
</evidence>
<evidence type="ECO:0000256" key="2">
    <source>
        <dbReference type="SAM" id="SignalP"/>
    </source>
</evidence>